<dbReference type="InterPro" id="IPR038666">
    <property type="entry name" value="SSP1_head-tail_sf"/>
</dbReference>
<dbReference type="AlphaFoldDB" id="A0A7R6P8V4"/>
<accession>A0A7R6P8V4</accession>
<dbReference type="Gene3D" id="2.40.10.270">
    <property type="entry name" value="Bacteriophage SPP1 head-tail adaptor protein"/>
    <property type="match status" value="1"/>
</dbReference>
<dbReference type="Pfam" id="PF05521">
    <property type="entry name" value="Phage_HCP"/>
    <property type="match status" value="1"/>
</dbReference>
<proteinExistence type="predicted"/>
<protein>
    <submittedName>
        <fullName evidence="1">Uncharacterized protein</fullName>
    </submittedName>
</protein>
<name>A0A7R6P8V4_9GAMM</name>
<dbReference type="Proteomes" id="UP000595332">
    <property type="component" value="Chromosome"/>
</dbReference>
<reference evidence="1 2" key="1">
    <citation type="journal article" date="2008" name="Int. J. Syst. Evol. Microbiol.">
        <title>Neptunomonas japonica sp. nov., an Osedax japonicus symbiont-like bacterium isolated from sediment adjacent to sperm whale carcasses off Kagoshima, Japan.</title>
        <authorList>
            <person name="Miyazaki M."/>
            <person name="Nogi Y."/>
            <person name="Fujiwara Y."/>
            <person name="Kawato M."/>
            <person name="Kubokawa K."/>
            <person name="Horikoshi K."/>
        </authorList>
    </citation>
    <scope>NUCLEOTIDE SEQUENCE [LARGE SCALE GENOMIC DNA]</scope>
    <source>
        <strain evidence="1 2">JAMM 1380</strain>
    </source>
</reference>
<keyword evidence="2" id="KW-1185">Reference proteome</keyword>
<gene>
    <name evidence="1" type="ORF">NEJAP_1421</name>
</gene>
<dbReference type="KEGG" id="njp:NEJAP_1421"/>
<evidence type="ECO:0000313" key="1">
    <source>
        <dbReference type="EMBL" id="BBB29373.1"/>
    </source>
</evidence>
<sequence>MKRLHAGKLDQRITLYKPLTGKTESGAPITHKFEKVGTVWAAVELVGIAEDNSGEKDQATGKHLITMRWRNVGKNWIGIWRNQILRVIGVDDTDPQKRQKQLTAETENAVAEMWINENTLVDDATERLREVVNEGWP</sequence>
<evidence type="ECO:0000313" key="2">
    <source>
        <dbReference type="Proteomes" id="UP000595332"/>
    </source>
</evidence>
<dbReference type="RefSeq" id="WP_201349990.1">
    <property type="nucleotide sequence ID" value="NZ_AP014546.1"/>
</dbReference>
<organism evidence="1 2">
    <name type="scientific">Neptunomonas japonica JAMM 1380</name>
    <dbReference type="NCBI Taxonomy" id="1441457"/>
    <lineage>
        <taxon>Bacteria</taxon>
        <taxon>Pseudomonadati</taxon>
        <taxon>Pseudomonadota</taxon>
        <taxon>Gammaproteobacteria</taxon>
        <taxon>Oceanospirillales</taxon>
        <taxon>Oceanospirillaceae</taxon>
        <taxon>Neptunomonas</taxon>
    </lineage>
</organism>
<dbReference type="InterPro" id="IPR008767">
    <property type="entry name" value="Phage_SPP1_head-tail_adaptor"/>
</dbReference>
<dbReference type="EMBL" id="AP014546">
    <property type="protein sequence ID" value="BBB29373.1"/>
    <property type="molecule type" value="Genomic_DNA"/>
</dbReference>